<feature type="domain" description="CUB" evidence="4">
    <location>
        <begin position="73"/>
        <end position="199"/>
    </location>
</feature>
<dbReference type="Pfam" id="PF00431">
    <property type="entry name" value="CUB"/>
    <property type="match status" value="1"/>
</dbReference>
<dbReference type="InParanoid" id="A0A1X7VQJ8"/>
<evidence type="ECO:0000256" key="1">
    <source>
        <dbReference type="ARBA" id="ARBA00023157"/>
    </source>
</evidence>
<dbReference type="SUPFAM" id="SSF49854">
    <property type="entry name" value="Spermadhesin, CUB domain"/>
    <property type="match status" value="1"/>
</dbReference>
<keyword evidence="3" id="KW-0732">Signal</keyword>
<protein>
    <recommendedName>
        <fullName evidence="4">CUB domain-containing protein</fullName>
    </recommendedName>
</protein>
<evidence type="ECO:0000313" key="5">
    <source>
        <dbReference type="EnsemblMetazoa" id="Aqu2.1.41703_001"/>
    </source>
</evidence>
<dbReference type="EnsemblMetazoa" id="Aqu2.1.41703_001">
    <property type="protein sequence ID" value="Aqu2.1.41703_001"/>
    <property type="gene ID" value="Aqu2.1.41703"/>
</dbReference>
<evidence type="ECO:0000256" key="3">
    <source>
        <dbReference type="SAM" id="SignalP"/>
    </source>
</evidence>
<reference evidence="6" key="1">
    <citation type="journal article" date="2010" name="Nature">
        <title>The Amphimedon queenslandica genome and the evolution of animal complexity.</title>
        <authorList>
            <person name="Srivastava M."/>
            <person name="Simakov O."/>
            <person name="Chapman J."/>
            <person name="Fahey B."/>
            <person name="Gauthier M.E."/>
            <person name="Mitros T."/>
            <person name="Richards G.S."/>
            <person name="Conaco C."/>
            <person name="Dacre M."/>
            <person name="Hellsten U."/>
            <person name="Larroux C."/>
            <person name="Putnam N.H."/>
            <person name="Stanke M."/>
            <person name="Adamska M."/>
            <person name="Darling A."/>
            <person name="Degnan S.M."/>
            <person name="Oakley T.H."/>
            <person name="Plachetzki D.C."/>
            <person name="Zhai Y."/>
            <person name="Adamski M."/>
            <person name="Calcino A."/>
            <person name="Cummins S.F."/>
            <person name="Goodstein D.M."/>
            <person name="Harris C."/>
            <person name="Jackson D.J."/>
            <person name="Leys S.P."/>
            <person name="Shu S."/>
            <person name="Woodcroft B.J."/>
            <person name="Vervoort M."/>
            <person name="Kosik K.S."/>
            <person name="Manning G."/>
            <person name="Degnan B.M."/>
            <person name="Rokhsar D.S."/>
        </authorList>
    </citation>
    <scope>NUCLEOTIDE SEQUENCE [LARGE SCALE GENOMIC DNA]</scope>
</reference>
<proteinExistence type="predicted"/>
<accession>A0A1X7VQJ8</accession>
<dbReference type="Gene3D" id="2.60.120.290">
    <property type="entry name" value="Spermadhesin, CUB domain"/>
    <property type="match status" value="1"/>
</dbReference>
<evidence type="ECO:0000256" key="2">
    <source>
        <dbReference type="PROSITE-ProRule" id="PRU00059"/>
    </source>
</evidence>
<dbReference type="Proteomes" id="UP000007879">
    <property type="component" value="Unassembled WGS sequence"/>
</dbReference>
<reference evidence="5" key="2">
    <citation type="submission" date="2017-05" db="UniProtKB">
        <authorList>
            <consortium name="EnsemblMetazoa"/>
        </authorList>
    </citation>
    <scope>IDENTIFICATION</scope>
</reference>
<dbReference type="OrthoDB" id="10678674at2759"/>
<sequence>MSLSSLIILLASFHISASCVSTCSLNGWCSPSTGYDAHSLGIVQGDGGVCLPGGSVPINDYRCFKHRRCSNACKLKVWNSNPSLVTVHQNNNRTAVYVQSPRFSKKNYRNSDICVYNISLNTCTTNAARVHYDSFDIAESTESCTDYVQLVYNGNASMKKCSSDIESTNELIPATTFLVVFFTDRANNDKGFSIRTQCG</sequence>
<evidence type="ECO:0000313" key="6">
    <source>
        <dbReference type="Proteomes" id="UP000007879"/>
    </source>
</evidence>
<dbReference type="InterPro" id="IPR000859">
    <property type="entry name" value="CUB_dom"/>
</dbReference>
<feature type="chain" id="PRO_5012394894" description="CUB domain-containing protein" evidence="3">
    <location>
        <begin position="20"/>
        <end position="199"/>
    </location>
</feature>
<keyword evidence="6" id="KW-1185">Reference proteome</keyword>
<gene>
    <name evidence="5" type="primary">109588726</name>
</gene>
<dbReference type="AlphaFoldDB" id="A0A1X7VQJ8"/>
<keyword evidence="1 2" id="KW-1015">Disulfide bond</keyword>
<name>A0A1X7VQJ8_AMPQE</name>
<comment type="caution">
    <text evidence="2">Lacks conserved residue(s) required for the propagation of feature annotation.</text>
</comment>
<feature type="signal peptide" evidence="3">
    <location>
        <begin position="1"/>
        <end position="19"/>
    </location>
</feature>
<organism evidence="5">
    <name type="scientific">Amphimedon queenslandica</name>
    <name type="common">Sponge</name>
    <dbReference type="NCBI Taxonomy" id="400682"/>
    <lineage>
        <taxon>Eukaryota</taxon>
        <taxon>Metazoa</taxon>
        <taxon>Porifera</taxon>
        <taxon>Demospongiae</taxon>
        <taxon>Heteroscleromorpha</taxon>
        <taxon>Haplosclerida</taxon>
        <taxon>Niphatidae</taxon>
        <taxon>Amphimedon</taxon>
    </lineage>
</organism>
<feature type="disulfide bond" evidence="2">
    <location>
        <begin position="144"/>
        <end position="161"/>
    </location>
</feature>
<dbReference type="PROSITE" id="PS01180">
    <property type="entry name" value="CUB"/>
    <property type="match status" value="1"/>
</dbReference>
<dbReference type="KEGG" id="aqu:109588726"/>
<dbReference type="InterPro" id="IPR035914">
    <property type="entry name" value="Sperma_CUB_dom_sf"/>
</dbReference>
<evidence type="ECO:0000259" key="4">
    <source>
        <dbReference type="PROSITE" id="PS01180"/>
    </source>
</evidence>
<dbReference type="EnsemblMetazoa" id="XM_020004846.1">
    <property type="protein sequence ID" value="XP_019860405.1"/>
    <property type="gene ID" value="LOC109588726"/>
</dbReference>